<dbReference type="EMBL" id="JAWZYT010006571">
    <property type="protein sequence ID" value="KAK4287940.1"/>
    <property type="molecule type" value="Genomic_DNA"/>
</dbReference>
<dbReference type="PANTHER" id="PTHR21113">
    <property type="entry name" value="AGAP001705-PA"/>
    <property type="match status" value="1"/>
</dbReference>
<protein>
    <recommendedName>
        <fullName evidence="2">Chitin-binding type-4 domain-containing protein</fullName>
    </recommendedName>
</protein>
<dbReference type="InterPro" id="IPR004302">
    <property type="entry name" value="Cellulose/chitin-bd_N"/>
</dbReference>
<dbReference type="AlphaFoldDB" id="A0AAE1NDB1"/>
<organism evidence="3 4">
    <name type="scientific">Petrolisthes manimaculis</name>
    <dbReference type="NCBI Taxonomy" id="1843537"/>
    <lineage>
        <taxon>Eukaryota</taxon>
        <taxon>Metazoa</taxon>
        <taxon>Ecdysozoa</taxon>
        <taxon>Arthropoda</taxon>
        <taxon>Crustacea</taxon>
        <taxon>Multicrustacea</taxon>
        <taxon>Malacostraca</taxon>
        <taxon>Eumalacostraca</taxon>
        <taxon>Eucarida</taxon>
        <taxon>Decapoda</taxon>
        <taxon>Pleocyemata</taxon>
        <taxon>Anomura</taxon>
        <taxon>Galatheoidea</taxon>
        <taxon>Porcellanidae</taxon>
        <taxon>Petrolisthes</taxon>
    </lineage>
</organism>
<keyword evidence="1" id="KW-0812">Transmembrane</keyword>
<sequence length="461" mass="51165">MAPSASIIFVVGAVVSVLLCTLVCVVDSHGYLSSPASRNSAWRFGFATSTNYNDNEVYCGGREVMHSQNQGRCGVCGDNWRLPTPRPHERGGVYGRGVITAQYRAGQVIPITLHITANHGGWFEFRLCNNNNPRARDSQQCLNKQLLTFADGARGTRYNLARSLRGDVTVHVQLPPRLSCTNCVLQWTWVVGNSWGICSDGRGKVGCGPQETFVNCADIQISPKRGFQKPTTTFNKNKNKHHFLYPRVSLVASVWFVGLVTTIKRDLEEDVQKTVVFLQKESLPDQDLFIRGGISESLRPPGCSSIVESDPCAIDINTNLLGTIQHYEKYNAWRVGDTRLDWSGVQPGQDVYQGIPAEGTPLVWTTNNVLSPGYQELNTFGEHYWMVSMDMNCTQTEGGWFELKGYLSNTMDNWETDIAQATCSGTGAATPPYTTNNHMGRCGYINVFTFNFPTCIINVFP</sequence>
<accession>A0AAE1NDB1</accession>
<comment type="caution">
    <text evidence="3">The sequence shown here is derived from an EMBL/GenBank/DDBJ whole genome shotgun (WGS) entry which is preliminary data.</text>
</comment>
<proteinExistence type="predicted"/>
<evidence type="ECO:0000256" key="1">
    <source>
        <dbReference type="SAM" id="Phobius"/>
    </source>
</evidence>
<keyword evidence="1" id="KW-1133">Transmembrane helix</keyword>
<feature type="domain" description="Chitin-binding type-4" evidence="2">
    <location>
        <begin position="29"/>
        <end position="219"/>
    </location>
</feature>
<keyword evidence="1" id="KW-0472">Membrane</keyword>
<reference evidence="3" key="1">
    <citation type="submission" date="2023-11" db="EMBL/GenBank/DDBJ databases">
        <title>Genome assemblies of two species of porcelain crab, Petrolisthes cinctipes and Petrolisthes manimaculis (Anomura: Porcellanidae).</title>
        <authorList>
            <person name="Angst P."/>
        </authorList>
    </citation>
    <scope>NUCLEOTIDE SEQUENCE</scope>
    <source>
        <strain evidence="3">PB745_02</strain>
        <tissue evidence="3">Gill</tissue>
    </source>
</reference>
<evidence type="ECO:0000259" key="2">
    <source>
        <dbReference type="Pfam" id="PF03067"/>
    </source>
</evidence>
<dbReference type="PANTHER" id="PTHR21113:SF4">
    <property type="entry name" value="CHITIN-BINDING TYPE-4 DOMAIN-CONTAINING PROTEIN"/>
    <property type="match status" value="1"/>
</dbReference>
<evidence type="ECO:0000313" key="3">
    <source>
        <dbReference type="EMBL" id="KAK4287940.1"/>
    </source>
</evidence>
<feature type="transmembrane region" description="Helical" evidence="1">
    <location>
        <begin position="6"/>
        <end position="26"/>
    </location>
</feature>
<gene>
    <name evidence="3" type="ORF">Pmani_039002</name>
</gene>
<name>A0AAE1NDB1_9EUCA</name>
<evidence type="ECO:0000313" key="4">
    <source>
        <dbReference type="Proteomes" id="UP001292094"/>
    </source>
</evidence>
<dbReference type="Pfam" id="PF03067">
    <property type="entry name" value="LPMO_10"/>
    <property type="match status" value="1"/>
</dbReference>
<dbReference type="Proteomes" id="UP001292094">
    <property type="component" value="Unassembled WGS sequence"/>
</dbReference>
<keyword evidence="4" id="KW-1185">Reference proteome</keyword>
<dbReference type="Gene3D" id="2.70.50.70">
    <property type="match status" value="1"/>
</dbReference>